<dbReference type="OrthoDB" id="294541at2759"/>
<protein>
    <submittedName>
        <fullName evidence="4">Uncharacterized protein</fullName>
    </submittedName>
</protein>
<evidence type="ECO:0000256" key="2">
    <source>
        <dbReference type="SAM" id="MobiDB-lite"/>
    </source>
</evidence>
<dbReference type="PANTHER" id="PTHR16189">
    <property type="entry name" value="TRANSMEMBRANE PROTEIN 104-RELATED"/>
    <property type="match status" value="1"/>
</dbReference>
<keyword evidence="3" id="KW-0812">Transmembrane</keyword>
<keyword evidence="3" id="KW-1133">Transmembrane helix</keyword>
<dbReference type="PANTHER" id="PTHR16189:SF0">
    <property type="entry name" value="TRANSMEMBRANE PROTEIN 104"/>
    <property type="match status" value="1"/>
</dbReference>
<gene>
    <name evidence="4" type="ORF">COCON_G00211050</name>
</gene>
<dbReference type="EMBL" id="JAFJMO010000016">
    <property type="protein sequence ID" value="KAJ8254493.1"/>
    <property type="molecule type" value="Genomic_DNA"/>
</dbReference>
<name>A0A9Q1D139_CONCO</name>
<sequence length="296" mass="32213">MAAVRLAVLSSVPTPRFFFFGRAERRCFSEVGVNMFYICLIVYLYGDLAIYAAAVPMSLMEVACGNHSCSAGSVKYNDTDLCWGSVKRKDAYRVFLTIFTLLLGPFTFFNAQKTKYLQILTSVMRWIGTRGLKVFPCAGSHTHQRPGTIRASGTVTQVASRNPKRCAGVHAAAPFGDRRSGAFARLCGYRPRASAQPPPLLFAVSGASRGLKRPERGCDVHGGPFPAHMGGGTRAGFTTPPAGNVTEETPEKGQHPGMTPGSKRKPRVTCFPRRPSVEDPPRRAQKERDVSEIPSA</sequence>
<organism evidence="4 5">
    <name type="scientific">Conger conger</name>
    <name type="common">Conger eel</name>
    <name type="synonym">Muraena conger</name>
    <dbReference type="NCBI Taxonomy" id="82655"/>
    <lineage>
        <taxon>Eukaryota</taxon>
        <taxon>Metazoa</taxon>
        <taxon>Chordata</taxon>
        <taxon>Craniata</taxon>
        <taxon>Vertebrata</taxon>
        <taxon>Euteleostomi</taxon>
        <taxon>Actinopterygii</taxon>
        <taxon>Neopterygii</taxon>
        <taxon>Teleostei</taxon>
        <taxon>Anguilliformes</taxon>
        <taxon>Congridae</taxon>
        <taxon>Conger</taxon>
    </lineage>
</organism>
<evidence type="ECO:0000313" key="5">
    <source>
        <dbReference type="Proteomes" id="UP001152803"/>
    </source>
</evidence>
<reference evidence="4" key="1">
    <citation type="journal article" date="2023" name="Science">
        <title>Genome structures resolve the early diversification of teleost fishes.</title>
        <authorList>
            <person name="Parey E."/>
            <person name="Louis A."/>
            <person name="Montfort J."/>
            <person name="Bouchez O."/>
            <person name="Roques C."/>
            <person name="Iampietro C."/>
            <person name="Lluch J."/>
            <person name="Castinel A."/>
            <person name="Donnadieu C."/>
            <person name="Desvignes T."/>
            <person name="Floi Bucao C."/>
            <person name="Jouanno E."/>
            <person name="Wen M."/>
            <person name="Mejri S."/>
            <person name="Dirks R."/>
            <person name="Jansen H."/>
            <person name="Henkel C."/>
            <person name="Chen W.J."/>
            <person name="Zahm M."/>
            <person name="Cabau C."/>
            <person name="Klopp C."/>
            <person name="Thompson A.W."/>
            <person name="Robinson-Rechavi M."/>
            <person name="Braasch I."/>
            <person name="Lecointre G."/>
            <person name="Bobe J."/>
            <person name="Postlethwait J.H."/>
            <person name="Berthelot C."/>
            <person name="Roest Crollius H."/>
            <person name="Guiguen Y."/>
        </authorList>
    </citation>
    <scope>NUCLEOTIDE SEQUENCE</scope>
    <source>
        <strain evidence="4">Concon-B</strain>
    </source>
</reference>
<feature type="compositionally biased region" description="Basic and acidic residues" evidence="2">
    <location>
        <begin position="275"/>
        <end position="296"/>
    </location>
</feature>
<feature type="transmembrane region" description="Helical" evidence="3">
    <location>
        <begin position="91"/>
        <end position="109"/>
    </location>
</feature>
<evidence type="ECO:0000256" key="3">
    <source>
        <dbReference type="SAM" id="Phobius"/>
    </source>
</evidence>
<evidence type="ECO:0000313" key="4">
    <source>
        <dbReference type="EMBL" id="KAJ8254493.1"/>
    </source>
</evidence>
<dbReference type="AlphaFoldDB" id="A0A9Q1D139"/>
<accession>A0A9Q1D139</accession>
<feature type="transmembrane region" description="Helical" evidence="3">
    <location>
        <begin position="35"/>
        <end position="54"/>
    </location>
</feature>
<evidence type="ECO:0000256" key="1">
    <source>
        <dbReference type="ARBA" id="ARBA00004141"/>
    </source>
</evidence>
<keyword evidence="3" id="KW-0472">Membrane</keyword>
<proteinExistence type="predicted"/>
<dbReference type="Proteomes" id="UP001152803">
    <property type="component" value="Unassembled WGS sequence"/>
</dbReference>
<comment type="caution">
    <text evidence="4">The sequence shown here is derived from an EMBL/GenBank/DDBJ whole genome shotgun (WGS) entry which is preliminary data.</text>
</comment>
<dbReference type="GO" id="GO:0016020">
    <property type="term" value="C:membrane"/>
    <property type="evidence" value="ECO:0007669"/>
    <property type="project" value="UniProtKB-SubCell"/>
</dbReference>
<keyword evidence="5" id="KW-1185">Reference proteome</keyword>
<feature type="region of interest" description="Disordered" evidence="2">
    <location>
        <begin position="237"/>
        <end position="296"/>
    </location>
</feature>
<comment type="subcellular location">
    <subcellularLocation>
        <location evidence="1">Membrane</location>
        <topology evidence="1">Multi-pass membrane protein</topology>
    </subcellularLocation>
</comment>